<name>A0AAE1ST68_9SOLA</name>
<gene>
    <name evidence="2" type="ORF">RND71_006364</name>
</gene>
<evidence type="ECO:0000313" key="3">
    <source>
        <dbReference type="Proteomes" id="UP001291623"/>
    </source>
</evidence>
<dbReference type="SUPFAM" id="SSF56645">
    <property type="entry name" value="Acyl-CoA dehydrogenase NM domain-like"/>
    <property type="match status" value="1"/>
</dbReference>
<sequence length="193" mass="21455">MEPLSRSKSICQREGIFDAKERNKWFCSNSRKERTHNNNTQKEISRASGAVAVSYGVQSNVCINQLGYLMPKKETSGSPSYECMLHFCSNSRKERTHNNNTQKEISRASGAVAVSYGVQSNVCINQLCRADRVDGGYDLNGNKMWCTNGPIANTLVVYAKTDTTAGLKGITTFIIEKEMSGLLMVLLFSVNHR</sequence>
<proteinExistence type="predicted"/>
<accession>A0AAE1ST68</accession>
<dbReference type="InterPro" id="IPR009100">
    <property type="entry name" value="AcylCoA_DH/oxidase_NM_dom_sf"/>
</dbReference>
<dbReference type="InterPro" id="IPR006091">
    <property type="entry name" value="Acyl-CoA_Oxase/DH_mid-dom"/>
</dbReference>
<evidence type="ECO:0000259" key="1">
    <source>
        <dbReference type="Pfam" id="PF02770"/>
    </source>
</evidence>
<dbReference type="EMBL" id="JAVYJV010000003">
    <property type="protein sequence ID" value="KAK4375687.1"/>
    <property type="molecule type" value="Genomic_DNA"/>
</dbReference>
<reference evidence="2" key="1">
    <citation type="submission" date="2023-12" db="EMBL/GenBank/DDBJ databases">
        <title>Genome assembly of Anisodus tanguticus.</title>
        <authorList>
            <person name="Wang Y.-J."/>
        </authorList>
    </citation>
    <scope>NUCLEOTIDE SEQUENCE</scope>
    <source>
        <strain evidence="2">KB-2021</strain>
        <tissue evidence="2">Leaf</tissue>
    </source>
</reference>
<protein>
    <recommendedName>
        <fullName evidence="1">Acyl-CoA oxidase/dehydrogenase middle domain-containing protein</fullName>
    </recommendedName>
</protein>
<dbReference type="GO" id="GO:0006552">
    <property type="term" value="P:L-leucine catabolic process"/>
    <property type="evidence" value="ECO:0007669"/>
    <property type="project" value="TreeGrafter"/>
</dbReference>
<dbReference type="PANTHER" id="PTHR43884:SF27">
    <property type="entry name" value="2-METHYLACYL-COA DEHYDROGENASE, MITOCHONDRIAL"/>
    <property type="match status" value="1"/>
</dbReference>
<keyword evidence="3" id="KW-1185">Reference proteome</keyword>
<dbReference type="PANTHER" id="PTHR43884">
    <property type="entry name" value="ACYL-COA DEHYDROGENASE"/>
    <property type="match status" value="1"/>
</dbReference>
<dbReference type="Pfam" id="PF02770">
    <property type="entry name" value="Acyl-CoA_dh_M"/>
    <property type="match status" value="1"/>
</dbReference>
<dbReference type="InterPro" id="IPR046373">
    <property type="entry name" value="Acyl-CoA_Oxase/DH_mid-dom_sf"/>
</dbReference>
<evidence type="ECO:0000313" key="2">
    <source>
        <dbReference type="EMBL" id="KAK4375687.1"/>
    </source>
</evidence>
<comment type="caution">
    <text evidence="2">The sequence shown here is derived from an EMBL/GenBank/DDBJ whole genome shotgun (WGS) entry which is preliminary data.</text>
</comment>
<dbReference type="GO" id="GO:0005739">
    <property type="term" value="C:mitochondrion"/>
    <property type="evidence" value="ECO:0007669"/>
    <property type="project" value="TreeGrafter"/>
</dbReference>
<dbReference type="Gene3D" id="2.40.110.10">
    <property type="entry name" value="Butyryl-CoA Dehydrogenase, subunit A, domain 2"/>
    <property type="match status" value="1"/>
</dbReference>
<dbReference type="GO" id="GO:0008470">
    <property type="term" value="F:3-methylbutanoyl-CoA dehydrogenase activity"/>
    <property type="evidence" value="ECO:0007669"/>
    <property type="project" value="TreeGrafter"/>
</dbReference>
<dbReference type="Proteomes" id="UP001291623">
    <property type="component" value="Unassembled WGS sequence"/>
</dbReference>
<feature type="domain" description="Acyl-CoA oxidase/dehydrogenase middle" evidence="1">
    <location>
        <begin position="120"/>
        <end position="182"/>
    </location>
</feature>
<organism evidence="2 3">
    <name type="scientific">Anisodus tanguticus</name>
    <dbReference type="NCBI Taxonomy" id="243964"/>
    <lineage>
        <taxon>Eukaryota</taxon>
        <taxon>Viridiplantae</taxon>
        <taxon>Streptophyta</taxon>
        <taxon>Embryophyta</taxon>
        <taxon>Tracheophyta</taxon>
        <taxon>Spermatophyta</taxon>
        <taxon>Magnoliopsida</taxon>
        <taxon>eudicotyledons</taxon>
        <taxon>Gunneridae</taxon>
        <taxon>Pentapetalae</taxon>
        <taxon>asterids</taxon>
        <taxon>lamiids</taxon>
        <taxon>Solanales</taxon>
        <taxon>Solanaceae</taxon>
        <taxon>Solanoideae</taxon>
        <taxon>Hyoscyameae</taxon>
        <taxon>Anisodus</taxon>
    </lineage>
</organism>
<dbReference type="AlphaFoldDB" id="A0AAE1ST68"/>